<protein>
    <submittedName>
        <fullName evidence="1">Uncharacterized protein</fullName>
    </submittedName>
</protein>
<accession>A0A0E9XSS6</accession>
<dbReference type="AlphaFoldDB" id="A0A0E9XSS6"/>
<name>A0A0E9XSS6_ANGAN</name>
<sequence length="66" mass="7445">MMFSLYTADSTNGTQNAVNPMGSLKKVYLMPFPSMPTQRSWGFPYYISPGAFWDTSLSSILLQRLT</sequence>
<organism evidence="1">
    <name type="scientific">Anguilla anguilla</name>
    <name type="common">European freshwater eel</name>
    <name type="synonym">Muraena anguilla</name>
    <dbReference type="NCBI Taxonomy" id="7936"/>
    <lineage>
        <taxon>Eukaryota</taxon>
        <taxon>Metazoa</taxon>
        <taxon>Chordata</taxon>
        <taxon>Craniata</taxon>
        <taxon>Vertebrata</taxon>
        <taxon>Euteleostomi</taxon>
        <taxon>Actinopterygii</taxon>
        <taxon>Neopterygii</taxon>
        <taxon>Teleostei</taxon>
        <taxon>Anguilliformes</taxon>
        <taxon>Anguillidae</taxon>
        <taxon>Anguilla</taxon>
    </lineage>
</organism>
<proteinExistence type="predicted"/>
<evidence type="ECO:0000313" key="1">
    <source>
        <dbReference type="EMBL" id="JAI04906.1"/>
    </source>
</evidence>
<reference evidence="1" key="1">
    <citation type="submission" date="2014-11" db="EMBL/GenBank/DDBJ databases">
        <authorList>
            <person name="Amaro Gonzalez C."/>
        </authorList>
    </citation>
    <scope>NUCLEOTIDE SEQUENCE</scope>
</reference>
<reference evidence="1" key="2">
    <citation type="journal article" date="2015" name="Fish Shellfish Immunol.">
        <title>Early steps in the European eel (Anguilla anguilla)-Vibrio vulnificus interaction in the gills: Role of the RtxA13 toxin.</title>
        <authorList>
            <person name="Callol A."/>
            <person name="Pajuelo D."/>
            <person name="Ebbesson L."/>
            <person name="Teles M."/>
            <person name="MacKenzie S."/>
            <person name="Amaro C."/>
        </authorList>
    </citation>
    <scope>NUCLEOTIDE SEQUENCE</scope>
</reference>
<dbReference type="EMBL" id="GBXM01003672">
    <property type="protein sequence ID" value="JAI04906.1"/>
    <property type="molecule type" value="Transcribed_RNA"/>
</dbReference>